<evidence type="ECO:0000256" key="1">
    <source>
        <dbReference type="SAM" id="MobiDB-lite"/>
    </source>
</evidence>
<protein>
    <submittedName>
        <fullName evidence="2">Uncharacterized protein</fullName>
    </submittedName>
</protein>
<proteinExistence type="predicted"/>
<evidence type="ECO:0000313" key="3">
    <source>
        <dbReference type="Proteomes" id="UP000257109"/>
    </source>
</evidence>
<accession>A0A371FS91</accession>
<dbReference type="Proteomes" id="UP000257109">
    <property type="component" value="Unassembled WGS sequence"/>
</dbReference>
<feature type="compositionally biased region" description="Basic and acidic residues" evidence="1">
    <location>
        <begin position="37"/>
        <end position="46"/>
    </location>
</feature>
<comment type="caution">
    <text evidence="2">The sequence shown here is derived from an EMBL/GenBank/DDBJ whole genome shotgun (WGS) entry which is preliminary data.</text>
</comment>
<name>A0A371FS91_MUCPR</name>
<reference evidence="2" key="1">
    <citation type="submission" date="2018-05" db="EMBL/GenBank/DDBJ databases">
        <title>Draft genome of Mucuna pruriens seed.</title>
        <authorList>
            <person name="Nnadi N.E."/>
            <person name="Vos R."/>
            <person name="Hasami M.H."/>
            <person name="Devisetty U.K."/>
            <person name="Aguiy J.C."/>
        </authorList>
    </citation>
    <scope>NUCLEOTIDE SEQUENCE [LARGE SCALE GENOMIC DNA]</scope>
    <source>
        <strain evidence="2">JCA_2017</strain>
    </source>
</reference>
<dbReference type="EMBL" id="QJKJ01007992">
    <property type="protein sequence ID" value="RDX81168.1"/>
    <property type="molecule type" value="Genomic_DNA"/>
</dbReference>
<evidence type="ECO:0000313" key="2">
    <source>
        <dbReference type="EMBL" id="RDX81168.1"/>
    </source>
</evidence>
<dbReference type="AlphaFoldDB" id="A0A371FS91"/>
<feature type="region of interest" description="Disordered" evidence="1">
    <location>
        <begin position="27"/>
        <end position="71"/>
    </location>
</feature>
<keyword evidence="3" id="KW-1185">Reference proteome</keyword>
<feature type="non-terminal residue" evidence="2">
    <location>
        <position position="1"/>
    </location>
</feature>
<organism evidence="2 3">
    <name type="scientific">Mucuna pruriens</name>
    <name type="common">Velvet bean</name>
    <name type="synonym">Dolichos pruriens</name>
    <dbReference type="NCBI Taxonomy" id="157652"/>
    <lineage>
        <taxon>Eukaryota</taxon>
        <taxon>Viridiplantae</taxon>
        <taxon>Streptophyta</taxon>
        <taxon>Embryophyta</taxon>
        <taxon>Tracheophyta</taxon>
        <taxon>Spermatophyta</taxon>
        <taxon>Magnoliopsida</taxon>
        <taxon>eudicotyledons</taxon>
        <taxon>Gunneridae</taxon>
        <taxon>Pentapetalae</taxon>
        <taxon>rosids</taxon>
        <taxon>fabids</taxon>
        <taxon>Fabales</taxon>
        <taxon>Fabaceae</taxon>
        <taxon>Papilionoideae</taxon>
        <taxon>50 kb inversion clade</taxon>
        <taxon>NPAAA clade</taxon>
        <taxon>indigoferoid/millettioid clade</taxon>
        <taxon>Phaseoleae</taxon>
        <taxon>Mucuna</taxon>
    </lineage>
</organism>
<feature type="compositionally biased region" description="Basic and acidic residues" evidence="1">
    <location>
        <begin position="53"/>
        <end position="71"/>
    </location>
</feature>
<sequence length="71" mass="8308">MFVILLAQLILLKAHFPYYPIKKIRHHNSQTQMKCGRPIDSKDKNPPVRKGTKRQDDHIEDIKSPKDSLDN</sequence>
<gene>
    <name evidence="2" type="ORF">CR513_38197</name>
</gene>